<evidence type="ECO:0000313" key="2">
    <source>
        <dbReference type="EMBL" id="TCK58567.1"/>
    </source>
</evidence>
<dbReference type="Proteomes" id="UP000295565">
    <property type="component" value="Unassembled WGS sequence"/>
</dbReference>
<feature type="transmembrane region" description="Helical" evidence="1">
    <location>
        <begin position="122"/>
        <end position="144"/>
    </location>
</feature>
<name>A0A4R1K3T8_9GAMM</name>
<evidence type="ECO:0000256" key="1">
    <source>
        <dbReference type="SAM" id="Phobius"/>
    </source>
</evidence>
<dbReference type="AlphaFoldDB" id="A0A4R1K3T8"/>
<comment type="caution">
    <text evidence="2">The sequence shown here is derived from an EMBL/GenBank/DDBJ whole genome shotgun (WGS) entry which is preliminary data.</text>
</comment>
<feature type="transmembrane region" description="Helical" evidence="1">
    <location>
        <begin position="95"/>
        <end position="115"/>
    </location>
</feature>
<organism evidence="2 3">
    <name type="scientific">Celerinatantimonas diazotrophica</name>
    <dbReference type="NCBI Taxonomy" id="412034"/>
    <lineage>
        <taxon>Bacteria</taxon>
        <taxon>Pseudomonadati</taxon>
        <taxon>Pseudomonadota</taxon>
        <taxon>Gammaproteobacteria</taxon>
        <taxon>Celerinatantimonadaceae</taxon>
        <taxon>Celerinatantimonas</taxon>
    </lineage>
</organism>
<reference evidence="2 3" key="1">
    <citation type="submission" date="2019-03" db="EMBL/GenBank/DDBJ databases">
        <title>Genomic Encyclopedia of Type Strains, Phase IV (KMG-IV): sequencing the most valuable type-strain genomes for metagenomic binning, comparative biology and taxonomic classification.</title>
        <authorList>
            <person name="Goeker M."/>
        </authorList>
    </citation>
    <scope>NUCLEOTIDE SEQUENCE [LARGE SCALE GENOMIC DNA]</scope>
    <source>
        <strain evidence="2 3">DSM 18577</strain>
    </source>
</reference>
<feature type="transmembrane region" description="Helical" evidence="1">
    <location>
        <begin position="150"/>
        <end position="170"/>
    </location>
</feature>
<proteinExistence type="predicted"/>
<protein>
    <submittedName>
        <fullName evidence="2">Uncharacterized protein</fullName>
    </submittedName>
</protein>
<gene>
    <name evidence="2" type="ORF">EV690_0697</name>
</gene>
<sequence>MWMKWKKMTVPAKKSLYKLLEERVIAGEKKADIYAPFARMPEAKRVARILAQIPTPQRRAQFKRLNQILMVVIAVLALIKALSVFLYVHQNAMPYGGLYILMAPILNIVLIWVIGKYRGIGYLLIVLLGITALSNVIQSFALQFSGLGSFINVINLFGVIASMALSLILLKNLLPQTNFLLAPKKDAQGNPTFEE</sequence>
<evidence type="ECO:0000313" key="3">
    <source>
        <dbReference type="Proteomes" id="UP000295565"/>
    </source>
</evidence>
<feature type="transmembrane region" description="Helical" evidence="1">
    <location>
        <begin position="68"/>
        <end position="89"/>
    </location>
</feature>
<accession>A0A4R1K3T8</accession>
<keyword evidence="1" id="KW-0812">Transmembrane</keyword>
<keyword evidence="1" id="KW-0472">Membrane</keyword>
<keyword evidence="1" id="KW-1133">Transmembrane helix</keyword>
<dbReference type="EMBL" id="SMGD01000011">
    <property type="protein sequence ID" value="TCK58567.1"/>
    <property type="molecule type" value="Genomic_DNA"/>
</dbReference>
<keyword evidence="3" id="KW-1185">Reference proteome</keyword>